<feature type="non-terminal residue" evidence="4">
    <location>
        <position position="87"/>
    </location>
</feature>
<evidence type="ECO:0000256" key="2">
    <source>
        <dbReference type="ARBA" id="ARBA00023315"/>
    </source>
</evidence>
<keyword evidence="1" id="KW-0808">Transferase</keyword>
<dbReference type="InterPro" id="IPR000794">
    <property type="entry name" value="Beta-ketoacyl_synthase"/>
</dbReference>
<dbReference type="GO" id="GO:0004315">
    <property type="term" value="F:3-oxoacyl-[acyl-carrier-protein] synthase activity"/>
    <property type="evidence" value="ECO:0007669"/>
    <property type="project" value="TreeGrafter"/>
</dbReference>
<feature type="domain" description="Beta-ketoacyl synthase-like N-terminal" evidence="3">
    <location>
        <begin position="5"/>
        <end position="87"/>
    </location>
</feature>
<dbReference type="Pfam" id="PF00109">
    <property type="entry name" value="ketoacyl-synt"/>
    <property type="match status" value="1"/>
</dbReference>
<dbReference type="Gene3D" id="3.40.47.10">
    <property type="match status" value="1"/>
</dbReference>
<gene>
    <name evidence="4" type="ORF">DEF24_27440</name>
</gene>
<evidence type="ECO:0000313" key="4">
    <source>
        <dbReference type="EMBL" id="RCV47228.1"/>
    </source>
</evidence>
<proteinExistence type="predicted"/>
<evidence type="ECO:0000313" key="5">
    <source>
        <dbReference type="Proteomes" id="UP000253318"/>
    </source>
</evidence>
<dbReference type="SUPFAM" id="SSF53901">
    <property type="entry name" value="Thiolase-like"/>
    <property type="match status" value="1"/>
</dbReference>
<dbReference type="Proteomes" id="UP000253318">
    <property type="component" value="Unassembled WGS sequence"/>
</dbReference>
<comment type="caution">
    <text evidence="4">The sequence shown here is derived from an EMBL/GenBank/DDBJ whole genome shotgun (WGS) entry which is preliminary data.</text>
</comment>
<dbReference type="PANTHER" id="PTHR11712:SF322">
    <property type="entry name" value="POLYKETIDE BETA-KETOACYL SYNTHASE 2-RELATED"/>
    <property type="match status" value="1"/>
</dbReference>
<evidence type="ECO:0000259" key="3">
    <source>
        <dbReference type="Pfam" id="PF00109"/>
    </source>
</evidence>
<accession>A0A368SXK1</accession>
<dbReference type="InterPro" id="IPR014030">
    <property type="entry name" value="Ketoacyl_synth_N"/>
</dbReference>
<organism evidence="4 5">
    <name type="scientific">Marinitenerispora sediminis</name>
    <dbReference type="NCBI Taxonomy" id="1931232"/>
    <lineage>
        <taxon>Bacteria</taxon>
        <taxon>Bacillati</taxon>
        <taxon>Actinomycetota</taxon>
        <taxon>Actinomycetes</taxon>
        <taxon>Streptosporangiales</taxon>
        <taxon>Nocardiopsidaceae</taxon>
        <taxon>Marinitenerispora</taxon>
    </lineage>
</organism>
<dbReference type="EMBL" id="QEIN01000585">
    <property type="protein sequence ID" value="RCV47228.1"/>
    <property type="molecule type" value="Genomic_DNA"/>
</dbReference>
<sequence>MSTTVVTGIGVVAPTGLGAERYWSRTLRGRSAIGRISRLRTNPYPVRVAGEVLDYAPEEHVPSRLLPQTDRMTQFALTAADWAVRDA</sequence>
<name>A0A368SXK1_9ACTN</name>
<dbReference type="InterPro" id="IPR016039">
    <property type="entry name" value="Thiolase-like"/>
</dbReference>
<dbReference type="AlphaFoldDB" id="A0A368SXK1"/>
<reference evidence="4 5" key="1">
    <citation type="submission" date="2018-04" db="EMBL/GenBank/DDBJ databases">
        <title>Novel actinobacteria from marine sediment.</title>
        <authorList>
            <person name="Ng Z.Y."/>
            <person name="Tan G.Y.A."/>
        </authorList>
    </citation>
    <scope>NUCLEOTIDE SEQUENCE [LARGE SCALE GENOMIC DNA]</scope>
    <source>
        <strain evidence="4 5">TPS81</strain>
    </source>
</reference>
<protein>
    <submittedName>
        <fullName evidence="4">Ketosynthase chain-length factor</fullName>
    </submittedName>
</protein>
<dbReference type="RefSeq" id="WP_309485924.1">
    <property type="nucleotide sequence ID" value="NZ_QEIN01000585.1"/>
</dbReference>
<keyword evidence="5" id="KW-1185">Reference proteome</keyword>
<dbReference type="GO" id="GO:0006633">
    <property type="term" value="P:fatty acid biosynthetic process"/>
    <property type="evidence" value="ECO:0007669"/>
    <property type="project" value="TreeGrafter"/>
</dbReference>
<evidence type="ECO:0000256" key="1">
    <source>
        <dbReference type="ARBA" id="ARBA00022679"/>
    </source>
</evidence>
<dbReference type="PANTHER" id="PTHR11712">
    <property type="entry name" value="POLYKETIDE SYNTHASE-RELATED"/>
    <property type="match status" value="1"/>
</dbReference>
<keyword evidence="2" id="KW-0012">Acyltransferase</keyword>